<sequence>MTQLSPEERTSPESELAAVVAEALKLADAQLVLNKSFAPFVFMLDAEGAVHRGEVPQEIRGTMPSDPEVSVKLTVDLFSGYAENLLAMVAVLDPESGKNEDTLHLWAEHRSGIAQLIRVDFTRKKFLKHPTFSEPRVEAQAAHLWNGETASPAEEWWHQGLSEQAIQDVFKLVGVAVPFAEDQLSRNGVLAPYGASTDLSGEVAHRMAYLEPNEDDELDSSEAIQLMTEGFRLEKDTLRGTCIVADVSIKLEEGGVLDAVRLHIEHSEGLSMHIVKPYELDGESGTVAFGESAVVPAQAHVWSV</sequence>
<comment type="caution">
    <text evidence="1">The sequence shown here is derived from an EMBL/GenBank/DDBJ whole genome shotgun (WGS) entry which is preliminary data.</text>
</comment>
<evidence type="ECO:0000313" key="1">
    <source>
        <dbReference type="EMBL" id="MDQ0102265.1"/>
    </source>
</evidence>
<dbReference type="RefSeq" id="WP_064722631.1">
    <property type="nucleotide sequence ID" value="NZ_BDDW01000006.1"/>
</dbReference>
<protein>
    <submittedName>
        <fullName evidence="1">Uncharacterized protein</fullName>
    </submittedName>
</protein>
<accession>A0ABT9TKT6</accession>
<dbReference type="EMBL" id="JAUSSW010000004">
    <property type="protein sequence ID" value="MDQ0102265.1"/>
    <property type="molecule type" value="Genomic_DNA"/>
</dbReference>
<organism evidence="1 2">
    <name type="scientific">Paenarthrobacter nicotinovorans</name>
    <name type="common">Arthrobacter nicotinovorans</name>
    <dbReference type="NCBI Taxonomy" id="29320"/>
    <lineage>
        <taxon>Bacteria</taxon>
        <taxon>Bacillati</taxon>
        <taxon>Actinomycetota</taxon>
        <taxon>Actinomycetes</taxon>
        <taxon>Micrococcales</taxon>
        <taxon>Micrococcaceae</taxon>
        <taxon>Paenarthrobacter</taxon>
    </lineage>
</organism>
<reference evidence="1 2" key="1">
    <citation type="submission" date="2023-07" db="EMBL/GenBank/DDBJ databases">
        <title>Sorghum-associated microbial communities from plants grown in Nebraska, USA.</title>
        <authorList>
            <person name="Schachtman D."/>
        </authorList>
    </citation>
    <scope>NUCLEOTIDE SEQUENCE [LARGE SCALE GENOMIC DNA]</scope>
    <source>
        <strain evidence="1 2">CC523</strain>
    </source>
</reference>
<name>A0ABT9TKT6_PAENI</name>
<proteinExistence type="predicted"/>
<gene>
    <name evidence="1" type="ORF">J2T10_001911</name>
</gene>
<dbReference type="Proteomes" id="UP001244563">
    <property type="component" value="Unassembled WGS sequence"/>
</dbReference>
<keyword evidence="2" id="KW-1185">Reference proteome</keyword>
<evidence type="ECO:0000313" key="2">
    <source>
        <dbReference type="Proteomes" id="UP001244563"/>
    </source>
</evidence>